<dbReference type="GO" id="GO:0036440">
    <property type="term" value="F:citrate synthase activity"/>
    <property type="evidence" value="ECO:0007669"/>
    <property type="project" value="UniProtKB-EC"/>
</dbReference>
<dbReference type="GO" id="GO:0005975">
    <property type="term" value="P:carbohydrate metabolic process"/>
    <property type="evidence" value="ECO:0007669"/>
    <property type="project" value="TreeGrafter"/>
</dbReference>
<evidence type="ECO:0000256" key="2">
    <source>
        <dbReference type="ARBA" id="ARBA00022679"/>
    </source>
</evidence>
<dbReference type="InterPro" id="IPR016142">
    <property type="entry name" value="Citrate_synth-like_lrg_a-sub"/>
</dbReference>
<gene>
    <name evidence="3" type="primary">CS</name>
    <name evidence="3" type="synonym">gltA</name>
</gene>
<keyword evidence="2 3" id="KW-0808">Transferase</keyword>
<dbReference type="SUPFAM" id="SSF48256">
    <property type="entry name" value="Citrate synthase"/>
    <property type="match status" value="1"/>
</dbReference>
<dbReference type="GO" id="GO:0006099">
    <property type="term" value="P:tricarboxylic acid cycle"/>
    <property type="evidence" value="ECO:0007669"/>
    <property type="project" value="TreeGrafter"/>
</dbReference>
<reference evidence="3" key="1">
    <citation type="journal article" date="2014" name="Genome Biol. Evol.">
        <title>Pangenome evidence for extensive interdomain horizontal transfer affecting lineage core and shell genes in uncultured planktonic thaumarchaeota and euryarchaeota.</title>
        <authorList>
            <person name="Deschamps P."/>
            <person name="Zivanovic Y."/>
            <person name="Moreira D."/>
            <person name="Rodriguez-Valera F."/>
            <person name="Lopez-Garcia P."/>
        </authorList>
    </citation>
    <scope>NUCLEOTIDE SEQUENCE</scope>
</reference>
<dbReference type="GO" id="GO:0005829">
    <property type="term" value="C:cytosol"/>
    <property type="evidence" value="ECO:0007669"/>
    <property type="project" value="TreeGrafter"/>
</dbReference>
<sequence>MANTKYHSLYCENVSLPKDNKDSVSEPVKGLEGIVAADTTLSSVNGEKGILRYCGYNIDDLAFSSTFEETICLLYDNKLPNQERLDEMTRKVGEARVLPDEVIKVITELVGKTSPMSTLRTVVSVLGHYEKMCLLKNYHLKH</sequence>
<dbReference type="InterPro" id="IPR002020">
    <property type="entry name" value="Citrate_synthase"/>
</dbReference>
<evidence type="ECO:0000313" key="3">
    <source>
        <dbReference type="EMBL" id="AIE93936.1"/>
    </source>
</evidence>
<keyword evidence="3" id="KW-0012">Acyltransferase</keyword>
<dbReference type="PANTHER" id="PTHR11739">
    <property type="entry name" value="CITRATE SYNTHASE"/>
    <property type="match status" value="1"/>
</dbReference>
<dbReference type="InterPro" id="IPR036969">
    <property type="entry name" value="Citrate_synthase_sf"/>
</dbReference>
<dbReference type="AlphaFoldDB" id="A0A075FWX4"/>
<dbReference type="EMBL" id="KF900408">
    <property type="protein sequence ID" value="AIE93936.1"/>
    <property type="molecule type" value="Genomic_DNA"/>
</dbReference>
<dbReference type="PANTHER" id="PTHR11739:SF4">
    <property type="entry name" value="CITRATE SYNTHASE, PEROXISOMAL"/>
    <property type="match status" value="1"/>
</dbReference>
<accession>A0A075FWX4</accession>
<protein>
    <submittedName>
        <fullName evidence="3">2-methylcitrate synthase/citrate synthase II (CS, gltA)</fullName>
        <ecNumber evidence="3">2.3.3.1</ecNumber>
    </submittedName>
</protein>
<dbReference type="Gene3D" id="1.10.580.10">
    <property type="entry name" value="Citrate Synthase, domain 1"/>
    <property type="match status" value="1"/>
</dbReference>
<organism evidence="3">
    <name type="scientific">uncultured marine group II/III euryarchaeote AD1000_41_D11</name>
    <dbReference type="NCBI Taxonomy" id="1457766"/>
    <lineage>
        <taxon>Archaea</taxon>
        <taxon>Methanobacteriati</taxon>
        <taxon>Methanobacteriota</taxon>
        <taxon>environmental samples</taxon>
    </lineage>
</organism>
<dbReference type="EC" id="2.3.3.1" evidence="3"/>
<evidence type="ECO:0000256" key="1">
    <source>
        <dbReference type="ARBA" id="ARBA00010566"/>
    </source>
</evidence>
<dbReference type="Pfam" id="PF00285">
    <property type="entry name" value="Citrate_synt"/>
    <property type="match status" value="1"/>
</dbReference>
<name>A0A075FWX4_9EURY</name>
<comment type="similarity">
    <text evidence="1">Belongs to the citrate synthase family.</text>
</comment>
<proteinExistence type="inferred from homology"/>